<gene>
    <name evidence="6" type="primary">pcaQ</name>
    <name evidence="6" type="ORF">OPR82_16195</name>
</gene>
<protein>
    <submittedName>
        <fullName evidence="6">Pca operon transcription factor PcaQ</fullName>
    </submittedName>
</protein>
<keyword evidence="2" id="KW-0805">Transcription regulation</keyword>
<sequence length="312" mass="33769">MVSPVDPRIKFRHLQTFVEVARQKSVNRAAEIQNVSQPAVTKTIRELEEILGVSLFEREGRGIRTTGYGEIFLRHAGATLTALRQGVDAVSQENARSGAPVRIGALPTVSARIMPQAMKLFIDERTGSPVKIVTGENAVLLEQLRVGELDLVVGRLAAPEKMTGFSFEHLYSEQVLFVVRVGHSLLDNVGNIFDRLGDYPVLMPTRNSVIRSTVEQFLITHGVSGLQTQIETVSDAFGRAYLRMSDAVWIISEGVVTGDIADGILAALPLETADTRGPVGLTVRADTVPSLPMTLLMQSIRAVAAQSAASNA</sequence>
<evidence type="ECO:0000313" key="7">
    <source>
        <dbReference type="Proteomes" id="UP001301216"/>
    </source>
</evidence>
<dbReference type="InterPro" id="IPR012787">
    <property type="entry name" value="TF_PcaQ"/>
</dbReference>
<dbReference type="InterPro" id="IPR000847">
    <property type="entry name" value="LysR_HTH_N"/>
</dbReference>
<dbReference type="InterPro" id="IPR050950">
    <property type="entry name" value="HTH-type_LysR_regulators"/>
</dbReference>
<feature type="domain" description="HTH lysR-type" evidence="5">
    <location>
        <begin position="9"/>
        <end position="66"/>
    </location>
</feature>
<dbReference type="PROSITE" id="PS50931">
    <property type="entry name" value="HTH_LYSR"/>
    <property type="match status" value="1"/>
</dbReference>
<dbReference type="Proteomes" id="UP001301216">
    <property type="component" value="Unassembled WGS sequence"/>
</dbReference>
<keyword evidence="4" id="KW-0804">Transcription</keyword>
<keyword evidence="7" id="KW-1185">Reference proteome</keyword>
<dbReference type="SUPFAM" id="SSF46785">
    <property type="entry name" value="Winged helix' DNA-binding domain"/>
    <property type="match status" value="1"/>
</dbReference>
<dbReference type="Gene3D" id="3.40.190.10">
    <property type="entry name" value="Periplasmic binding protein-like II"/>
    <property type="match status" value="2"/>
</dbReference>
<comment type="similarity">
    <text evidence="1">Belongs to the LysR transcriptional regulatory family.</text>
</comment>
<evidence type="ECO:0000256" key="3">
    <source>
        <dbReference type="ARBA" id="ARBA00023125"/>
    </source>
</evidence>
<dbReference type="Gene3D" id="1.10.10.10">
    <property type="entry name" value="Winged helix-like DNA-binding domain superfamily/Winged helix DNA-binding domain"/>
    <property type="match status" value="1"/>
</dbReference>
<dbReference type="Pfam" id="PF03466">
    <property type="entry name" value="LysR_substrate"/>
    <property type="match status" value="1"/>
</dbReference>
<proteinExistence type="inferred from homology"/>
<dbReference type="PANTHER" id="PTHR30419">
    <property type="entry name" value="HTH-TYPE TRANSCRIPTIONAL REGULATOR YBHD"/>
    <property type="match status" value="1"/>
</dbReference>
<dbReference type="Pfam" id="PF00126">
    <property type="entry name" value="HTH_1"/>
    <property type="match status" value="1"/>
</dbReference>
<name>A0ABT3QRN8_9HYPH</name>
<evidence type="ECO:0000259" key="5">
    <source>
        <dbReference type="PROSITE" id="PS50931"/>
    </source>
</evidence>
<evidence type="ECO:0000256" key="1">
    <source>
        <dbReference type="ARBA" id="ARBA00009437"/>
    </source>
</evidence>
<dbReference type="PRINTS" id="PR00039">
    <property type="entry name" value="HTHLYSR"/>
</dbReference>
<dbReference type="InterPro" id="IPR005119">
    <property type="entry name" value="LysR_subst-bd"/>
</dbReference>
<dbReference type="EMBL" id="JAPHAV010000009">
    <property type="protein sequence ID" value="MCX2698286.1"/>
    <property type="molecule type" value="Genomic_DNA"/>
</dbReference>
<reference evidence="6 7" key="1">
    <citation type="submission" date="2022-11" db="EMBL/GenBank/DDBJ databases">
        <title>Brucella sp. YY2X, whole genome shotgun sequencing project.</title>
        <authorList>
            <person name="Yang Y."/>
        </authorList>
    </citation>
    <scope>NUCLEOTIDE SEQUENCE [LARGE SCALE GENOMIC DNA]</scope>
    <source>
        <strain evidence="6 7">YY2X</strain>
    </source>
</reference>
<evidence type="ECO:0000256" key="4">
    <source>
        <dbReference type="ARBA" id="ARBA00023163"/>
    </source>
</evidence>
<dbReference type="RefSeq" id="WP_265985973.1">
    <property type="nucleotide sequence ID" value="NZ_JAPHAV010000009.1"/>
</dbReference>
<dbReference type="PANTHER" id="PTHR30419:SF8">
    <property type="entry name" value="NITROGEN ASSIMILATION TRANSCRIPTIONAL ACTIVATOR-RELATED"/>
    <property type="match status" value="1"/>
</dbReference>
<dbReference type="NCBIfam" id="TIGR02424">
    <property type="entry name" value="TF_pcaQ"/>
    <property type="match status" value="1"/>
</dbReference>
<evidence type="ECO:0000256" key="2">
    <source>
        <dbReference type="ARBA" id="ARBA00023015"/>
    </source>
</evidence>
<dbReference type="InterPro" id="IPR036390">
    <property type="entry name" value="WH_DNA-bd_sf"/>
</dbReference>
<organism evidence="6 7">
    <name type="scientific">Ochrobactrum chromiisoli</name>
    <dbReference type="NCBI Taxonomy" id="2993941"/>
    <lineage>
        <taxon>Bacteria</taxon>
        <taxon>Pseudomonadati</taxon>
        <taxon>Pseudomonadota</taxon>
        <taxon>Alphaproteobacteria</taxon>
        <taxon>Hyphomicrobiales</taxon>
        <taxon>Brucellaceae</taxon>
        <taxon>Brucella/Ochrobactrum group</taxon>
        <taxon>Ochrobactrum</taxon>
    </lineage>
</organism>
<dbReference type="InterPro" id="IPR036388">
    <property type="entry name" value="WH-like_DNA-bd_sf"/>
</dbReference>
<accession>A0ABT3QRN8</accession>
<dbReference type="SUPFAM" id="SSF53850">
    <property type="entry name" value="Periplasmic binding protein-like II"/>
    <property type="match status" value="1"/>
</dbReference>
<evidence type="ECO:0000313" key="6">
    <source>
        <dbReference type="EMBL" id="MCX2698286.1"/>
    </source>
</evidence>
<keyword evidence="3" id="KW-0238">DNA-binding</keyword>
<comment type="caution">
    <text evidence="6">The sequence shown here is derived from an EMBL/GenBank/DDBJ whole genome shotgun (WGS) entry which is preliminary data.</text>
</comment>